<dbReference type="Gene3D" id="3.50.30.30">
    <property type="match status" value="2"/>
</dbReference>
<dbReference type="InterPro" id="IPR001478">
    <property type="entry name" value="PDZ"/>
</dbReference>
<dbReference type="Pfam" id="PF02225">
    <property type="entry name" value="PA"/>
    <property type="match status" value="2"/>
</dbReference>
<organism evidence="7 8">
    <name type="scientific">Aphanomyces stellatus</name>
    <dbReference type="NCBI Taxonomy" id="120398"/>
    <lineage>
        <taxon>Eukaryota</taxon>
        <taxon>Sar</taxon>
        <taxon>Stramenopiles</taxon>
        <taxon>Oomycota</taxon>
        <taxon>Saprolegniomycetes</taxon>
        <taxon>Saprolegniales</taxon>
        <taxon>Verrucalvaceae</taxon>
        <taxon>Aphanomyces</taxon>
    </lineage>
</organism>
<dbReference type="EMBL" id="CAADRA010000002">
    <property type="protein sequence ID" value="VFT77272.1"/>
    <property type="molecule type" value="Genomic_DNA"/>
</dbReference>
<feature type="chain" id="PRO_5036115871" evidence="4">
    <location>
        <begin position="18"/>
        <end position="1144"/>
    </location>
</feature>
<dbReference type="SUPFAM" id="SSF50156">
    <property type="entry name" value="PDZ domain-like"/>
    <property type="match status" value="2"/>
</dbReference>
<dbReference type="InterPro" id="IPR003137">
    <property type="entry name" value="PA_domain"/>
</dbReference>
<keyword evidence="2" id="KW-0325">Glycoprotein</keyword>
<feature type="compositionally biased region" description="Basic and acidic residues" evidence="3">
    <location>
        <begin position="430"/>
        <end position="449"/>
    </location>
</feature>
<reference evidence="6" key="2">
    <citation type="submission" date="2019-06" db="EMBL/GenBank/DDBJ databases">
        <title>Genomics analysis of Aphanomyces spp. identifies a new class of oomycete effector associated with host adaptation.</title>
        <authorList>
            <person name="Gaulin E."/>
        </authorList>
    </citation>
    <scope>NUCLEOTIDE SEQUENCE</scope>
    <source>
        <strain evidence="6">CBS 578.67</strain>
    </source>
</reference>
<evidence type="ECO:0000313" key="7">
    <source>
        <dbReference type="EMBL" id="VFT77272.1"/>
    </source>
</evidence>
<dbReference type="CDD" id="cd00538">
    <property type="entry name" value="PA"/>
    <property type="match status" value="1"/>
</dbReference>
<evidence type="ECO:0000259" key="5">
    <source>
        <dbReference type="PROSITE" id="PS50106"/>
    </source>
</evidence>
<dbReference type="OrthoDB" id="206201at2759"/>
<gene>
    <name evidence="7" type="primary">Aste57867_46</name>
    <name evidence="6" type="ORF">As57867_000046</name>
    <name evidence="7" type="ORF">ASTE57867_46</name>
</gene>
<dbReference type="AlphaFoldDB" id="A0A485K1L3"/>
<evidence type="ECO:0000256" key="4">
    <source>
        <dbReference type="SAM" id="SignalP"/>
    </source>
</evidence>
<feature type="region of interest" description="Disordered" evidence="3">
    <location>
        <begin position="277"/>
        <end position="317"/>
    </location>
</feature>
<name>A0A485K1L3_9STRA</name>
<reference evidence="7 8" key="1">
    <citation type="submission" date="2019-03" db="EMBL/GenBank/DDBJ databases">
        <authorList>
            <person name="Gaulin E."/>
            <person name="Dumas B."/>
        </authorList>
    </citation>
    <scope>NUCLEOTIDE SEQUENCE [LARGE SCALE GENOMIC DNA]</scope>
    <source>
        <strain evidence="7">CBS 568.67</strain>
    </source>
</reference>
<feature type="compositionally biased region" description="Basic and acidic residues" evidence="3">
    <location>
        <begin position="458"/>
        <end position="468"/>
    </location>
</feature>
<keyword evidence="1 4" id="KW-0732">Signal</keyword>
<dbReference type="SMART" id="SM00228">
    <property type="entry name" value="PDZ"/>
    <property type="match status" value="2"/>
</dbReference>
<feature type="region of interest" description="Disordered" evidence="3">
    <location>
        <begin position="413"/>
        <end position="468"/>
    </location>
</feature>
<dbReference type="Gene3D" id="2.30.42.10">
    <property type="match status" value="2"/>
</dbReference>
<evidence type="ECO:0000256" key="2">
    <source>
        <dbReference type="ARBA" id="ARBA00023180"/>
    </source>
</evidence>
<dbReference type="Proteomes" id="UP000332933">
    <property type="component" value="Unassembled WGS sequence"/>
</dbReference>
<feature type="region of interest" description="Disordered" evidence="3">
    <location>
        <begin position="695"/>
        <end position="727"/>
    </location>
</feature>
<dbReference type="PANTHER" id="PTHR22702:SF1">
    <property type="entry name" value="PROTEASE-ASSOCIATED DOMAIN-CONTAINING PROTEIN 1"/>
    <property type="match status" value="1"/>
</dbReference>
<feature type="signal peptide" evidence="4">
    <location>
        <begin position="1"/>
        <end position="17"/>
    </location>
</feature>
<protein>
    <submittedName>
        <fullName evidence="7">Aste57867_46 protein</fullName>
    </submittedName>
</protein>
<sequence length="1144" mass="122890">MRFFHVALFGLISLSTSNVYFEVPFSQYAMTAVLVNSSVHLRVHHVDETCAALEKNAKAFDIAPSDRLVAVGSHRISVTTFEEVAEAPPGSTHVLPLFEDIEDTLDDDVRLLSGFVRFHVLAPDTIEFEPSTTRPSSSETGETLGTARRVAFADLVKRHCLVEAVLIQDTSAAVHLRVASIEPHDSSHQIGFQIATTDRLVSVDGAPITLRPLDAILDDEPGTTAVLPLVEPPRRLTGFIYVEILAPEDLVFEPVDPARIASLHESMAELPSSSALPRIFTQDPPIDSVEEDIPRPRQEGIPAAGMPSEDERKQGNATGKQLKTEFFDIPEAQKAHPTVLAPTDEAIPDGPPTEATDTWSSAGAMQLHQHTPNNSMATDGTTRHDSSLIEAIVNSGQPETQESTQETCETINNEANGVDATPRGEASNAKVKETSHGPIRVDDDGRPHAEAPNGSHSPAEEKDVGDQRRRGVAFEYDAIFPTKTRLGLNWDLETSTKTVVDSVEPHSPAAALGLFGPGDHLIGINGVNVSALGPHDVVPVYMASSWPKTLRFAVSAPVAALPVGGAAVAAATIPTPNKVEDTADESTPPVETYSFPLTPHKDVAILRRAGTPIWYEVEFAAAASPIGLYWDLQVHDRTIIHAIESGSPAAKTLVVLPGDHLLYVNRVDVSAMGPRETLQVYKSTTAPRKLVLHVPEREVDDETTTADDTNEPATNSSNNIDDKAPPLSDDEAARVAMWQLVSWGDVTAMRRRGETARFEIQVTSPGPIGIVWESKLTATTLVKAVEASSRFATVVRPTDQLVAVNDVNASAMGPQHVASVYSSAAFPKRLVFQTAQVTPAVVADADDDTTSYVYELVVTAPPFLQNWTLPLDVGAWSATMKTQDVALIAAEASSAACTALSVLATPSVVVATRGGCSFTDKARRVAEAQGIGLLLVNNIAGPGVFPKNMPPVAKQDIPVAMVSRDEGDILATVLDYEAAVTATWIRTPGDARVHSQRPSSRQSMLLWHAVDAETPETLSIAFLPAAFGGQIRADSPYQVVFSTPIKTACHRDDVHVRGKGSVVAVQWGKCSFTQKAKTVQQLGAQGMLLINFEDTPMEMTSEGGDMDIRVWAISIGRSDGERLQKILDASVATNRPLFLRFAGA</sequence>
<proteinExistence type="predicted"/>
<evidence type="ECO:0000256" key="3">
    <source>
        <dbReference type="SAM" id="MobiDB-lite"/>
    </source>
</evidence>
<dbReference type="InterPro" id="IPR036034">
    <property type="entry name" value="PDZ_sf"/>
</dbReference>
<dbReference type="PANTHER" id="PTHR22702">
    <property type="entry name" value="PROTEASE-ASSOCIATED DOMAIN-CONTAINING PROTEIN"/>
    <property type="match status" value="1"/>
</dbReference>
<accession>A0A485K1L3</accession>
<evidence type="ECO:0000313" key="6">
    <source>
        <dbReference type="EMBL" id="KAF0720767.1"/>
    </source>
</evidence>
<feature type="compositionally biased region" description="Acidic residues" evidence="3">
    <location>
        <begin position="698"/>
        <end position="710"/>
    </location>
</feature>
<keyword evidence="8" id="KW-1185">Reference proteome</keyword>
<feature type="domain" description="PDZ" evidence="5">
    <location>
        <begin position="639"/>
        <end position="696"/>
    </location>
</feature>
<dbReference type="PROSITE" id="PS50106">
    <property type="entry name" value="PDZ"/>
    <property type="match status" value="2"/>
</dbReference>
<dbReference type="EMBL" id="VJMH01000002">
    <property type="protein sequence ID" value="KAF0720767.1"/>
    <property type="molecule type" value="Genomic_DNA"/>
</dbReference>
<evidence type="ECO:0000313" key="8">
    <source>
        <dbReference type="Proteomes" id="UP000332933"/>
    </source>
</evidence>
<feature type="domain" description="PDZ" evidence="5">
    <location>
        <begin position="486"/>
        <end position="538"/>
    </location>
</feature>
<evidence type="ECO:0000256" key="1">
    <source>
        <dbReference type="ARBA" id="ARBA00022729"/>
    </source>
</evidence>